<accession>A0A4Q0U8N3</accession>
<comment type="caution">
    <text evidence="1">The sequence shown here is derived from an EMBL/GenBank/DDBJ whole genome shotgun (WGS) entry which is preliminary data.</text>
</comment>
<dbReference type="AlphaFoldDB" id="A0A4Q0U8N3"/>
<dbReference type="EMBL" id="DYXT01000010">
    <property type="protein sequence ID" value="HJE38385.1"/>
    <property type="molecule type" value="Genomic_DNA"/>
</dbReference>
<sequence>MKITGQIIWFINVVCPISLHLNGTEILYQEFDGLPRAELHRKGKDGKWTVYNGRTCKYDSDFIYGSYMKHLTLPK</sequence>
<protein>
    <submittedName>
        <fullName evidence="1">Uncharacterized protein</fullName>
    </submittedName>
</protein>
<reference evidence="1" key="1">
    <citation type="journal article" date="2021" name="PeerJ">
        <title>Extensive microbial diversity within the chicken gut microbiome revealed by metagenomics and culture.</title>
        <authorList>
            <person name="Gilroy R."/>
            <person name="Ravi A."/>
            <person name="Getino M."/>
            <person name="Pursley I."/>
            <person name="Horton D.L."/>
            <person name="Alikhan N.F."/>
            <person name="Baker D."/>
            <person name="Gharbi K."/>
            <person name="Hall N."/>
            <person name="Watson M."/>
            <person name="Adriaenssens E.M."/>
            <person name="Foster-Nyarko E."/>
            <person name="Jarju S."/>
            <person name="Secka A."/>
            <person name="Antonio M."/>
            <person name="Oren A."/>
            <person name="Chaudhuri R.R."/>
            <person name="La Ragione R."/>
            <person name="Hildebrand F."/>
            <person name="Pallen M.J."/>
        </authorList>
    </citation>
    <scope>NUCLEOTIDE SEQUENCE</scope>
    <source>
        <strain evidence="1">4100</strain>
    </source>
</reference>
<dbReference type="Proteomes" id="UP000711407">
    <property type="component" value="Unassembled WGS sequence"/>
</dbReference>
<gene>
    <name evidence="1" type="ORF">K8V47_01285</name>
</gene>
<evidence type="ECO:0000313" key="1">
    <source>
        <dbReference type="EMBL" id="HJE38385.1"/>
    </source>
</evidence>
<evidence type="ECO:0000313" key="2">
    <source>
        <dbReference type="Proteomes" id="UP000711407"/>
    </source>
</evidence>
<organism evidence="1 2">
    <name type="scientific">Candidatus Amulumruptor caecigallinarius</name>
    <dbReference type="NCBI Taxonomy" id="2109911"/>
    <lineage>
        <taxon>Bacteria</taxon>
        <taxon>Pseudomonadati</taxon>
        <taxon>Bacteroidota</taxon>
        <taxon>Bacteroidia</taxon>
        <taxon>Bacteroidales</taxon>
        <taxon>Muribaculaceae</taxon>
        <taxon>Candidatus Amulumruptor</taxon>
    </lineage>
</organism>
<reference evidence="1" key="2">
    <citation type="submission" date="2021-09" db="EMBL/GenBank/DDBJ databases">
        <authorList>
            <person name="Gilroy R."/>
        </authorList>
    </citation>
    <scope>NUCLEOTIDE SEQUENCE</scope>
    <source>
        <strain evidence="1">4100</strain>
    </source>
</reference>
<proteinExistence type="predicted"/>
<name>A0A4Q0U8N3_9BACT</name>